<evidence type="ECO:0000259" key="1">
    <source>
        <dbReference type="Pfam" id="PF02627"/>
    </source>
</evidence>
<dbReference type="InterPro" id="IPR029032">
    <property type="entry name" value="AhpD-like"/>
</dbReference>
<dbReference type="PANTHER" id="PTHR33570">
    <property type="entry name" value="4-CARBOXYMUCONOLACTONE DECARBOXYLASE FAMILY PROTEIN"/>
    <property type="match status" value="1"/>
</dbReference>
<proteinExistence type="predicted"/>
<dbReference type="Gene3D" id="1.20.1290.10">
    <property type="entry name" value="AhpD-like"/>
    <property type="match status" value="1"/>
</dbReference>
<accession>A0A367CDG0</accession>
<dbReference type="EMBL" id="LEPB01000004">
    <property type="protein sequence ID" value="RCA10689.1"/>
    <property type="molecule type" value="Genomic_DNA"/>
</dbReference>
<protein>
    <recommendedName>
        <fullName evidence="1">Carboxymuconolactone decarboxylase-like domain-containing protein</fullName>
    </recommendedName>
</protein>
<comment type="caution">
    <text evidence="2">The sequence shown here is derived from an EMBL/GenBank/DDBJ whole genome shotgun (WGS) entry which is preliminary data.</text>
</comment>
<gene>
    <name evidence="2" type="ORF">EA71_01441</name>
</gene>
<dbReference type="Pfam" id="PF02627">
    <property type="entry name" value="CMD"/>
    <property type="match status" value="1"/>
</dbReference>
<dbReference type="GO" id="GO:0051920">
    <property type="term" value="F:peroxiredoxin activity"/>
    <property type="evidence" value="ECO:0007669"/>
    <property type="project" value="InterPro"/>
</dbReference>
<feature type="domain" description="Carboxymuconolactone decarboxylase-like" evidence="1">
    <location>
        <begin position="35"/>
        <end position="118"/>
    </location>
</feature>
<dbReference type="PANTHER" id="PTHR33570:SF10">
    <property type="entry name" value="GAMMA-CARBOXYMUCONOLACTONE DECARBOXYLASE"/>
    <property type="match status" value="1"/>
</dbReference>
<dbReference type="AlphaFoldDB" id="A0A367CDG0"/>
<dbReference type="SUPFAM" id="SSF69118">
    <property type="entry name" value="AhpD-like"/>
    <property type="match status" value="1"/>
</dbReference>
<reference evidence="2 3" key="1">
    <citation type="submission" date="2015-06" db="EMBL/GenBank/DDBJ databases">
        <title>The Genome Sequence of Enterococcus durans 4EA1.</title>
        <authorList>
            <consortium name="The Broad Institute Genomics Platform"/>
            <consortium name="The Broad Institute Genome Sequencing Center for Infectious Disease"/>
            <person name="Earl A.M."/>
            <person name="Van Tyne D."/>
            <person name="Lebreton F."/>
            <person name="Saavedra J.T."/>
            <person name="Gilmore M.S."/>
            <person name="Manson Mcguire A."/>
            <person name="Clock S."/>
            <person name="Crupain M."/>
            <person name="Rangan U."/>
            <person name="Young S."/>
            <person name="Abouelleil A."/>
            <person name="Cao P."/>
            <person name="Chapman S.B."/>
            <person name="Griggs A."/>
            <person name="Priest M."/>
            <person name="Shea T."/>
            <person name="Wortman J."/>
            <person name="Nusbaum C."/>
            <person name="Birren B."/>
        </authorList>
    </citation>
    <scope>NUCLEOTIDE SEQUENCE [LARGE SCALE GENOMIC DNA]</scope>
    <source>
        <strain evidence="2 3">4EA1</strain>
    </source>
</reference>
<dbReference type="Proteomes" id="UP000252797">
    <property type="component" value="Unassembled WGS sequence"/>
</dbReference>
<dbReference type="STRING" id="53345.LIU_08515"/>
<sequence>MTNTERFNDGLKNLEKIDRQAGQAVIDSLEGLPQDIGRYIIEFAFGDIYDRDILNLKEREMITITSLLTQGDTAPQLYVHINGSLNVGLTREQIIETFIQAIPYVGFPRVLNAVTVAKQVFEERDEGESGL</sequence>
<organism evidence="2 3">
    <name type="scientific">Enterococcus durans</name>
    <dbReference type="NCBI Taxonomy" id="53345"/>
    <lineage>
        <taxon>Bacteria</taxon>
        <taxon>Bacillati</taxon>
        <taxon>Bacillota</taxon>
        <taxon>Bacilli</taxon>
        <taxon>Lactobacillales</taxon>
        <taxon>Enterococcaceae</taxon>
        <taxon>Enterococcus</taxon>
    </lineage>
</organism>
<dbReference type="InterPro" id="IPR052512">
    <property type="entry name" value="4CMD/NDH-1_regulator"/>
</dbReference>
<evidence type="ECO:0000313" key="3">
    <source>
        <dbReference type="Proteomes" id="UP000252797"/>
    </source>
</evidence>
<dbReference type="InterPro" id="IPR003779">
    <property type="entry name" value="CMD-like"/>
</dbReference>
<name>A0A367CDG0_9ENTE</name>
<evidence type="ECO:0000313" key="2">
    <source>
        <dbReference type="EMBL" id="RCA10689.1"/>
    </source>
</evidence>
<dbReference type="RefSeq" id="WP_113845632.1">
    <property type="nucleotide sequence ID" value="NZ_CABGKH010000004.1"/>
</dbReference>